<dbReference type="InterPro" id="IPR029044">
    <property type="entry name" value="Nucleotide-diphossugar_trans"/>
</dbReference>
<dbReference type="Pfam" id="PF00535">
    <property type="entry name" value="Glycos_transf_2"/>
    <property type="match status" value="1"/>
</dbReference>
<keyword evidence="2" id="KW-0472">Membrane</keyword>
<keyword evidence="2" id="KW-0812">Transmembrane</keyword>
<proteinExistence type="inferred from homology"/>
<accession>A0A2S8GNI4</accession>
<dbReference type="CDD" id="cd00761">
    <property type="entry name" value="Glyco_tranf_GTA_type"/>
    <property type="match status" value="1"/>
</dbReference>
<feature type="transmembrane region" description="Helical" evidence="2">
    <location>
        <begin position="265"/>
        <end position="283"/>
    </location>
</feature>
<dbReference type="InterPro" id="IPR001173">
    <property type="entry name" value="Glyco_trans_2-like"/>
</dbReference>
<sequence length="331" mass="36834">MNASPCDVGIVVIGRNEGERLRRCLESLASYHAVVVYVDSGSTDNSVELAKSLGAHAVELDLAIGFTAARARNEGLELLLTILPKVEFVQFVDGDCEVAPGWIQLAMSRLEGDPRLAAVCGRRRERFPNASVYNRLCDIEWNTEVGIAKACGGDVMFRTAPLEEVGRYDPLLIAGEEPELCIRLRHAGWLVERVDAEMTIHDAAMFRFGQWWRRAVRAGHAYAQGAAMYGRSPESHYVRQLRSSLTWGALLPIVATAFAWSTSGFSLLIALGLYLLLCVRVFLSSQRRLDPFSAYIYALNCIGAKFAETVGAAKYFVNQYRRKRSCLIEYK</sequence>
<evidence type="ECO:0000313" key="4">
    <source>
        <dbReference type="EMBL" id="PQO45972.1"/>
    </source>
</evidence>
<dbReference type="PANTHER" id="PTHR43630:SF2">
    <property type="entry name" value="GLYCOSYLTRANSFERASE"/>
    <property type="match status" value="1"/>
</dbReference>
<dbReference type="OrthoDB" id="9811884at2"/>
<evidence type="ECO:0000313" key="5">
    <source>
        <dbReference type="Proteomes" id="UP000237819"/>
    </source>
</evidence>
<evidence type="ECO:0000256" key="2">
    <source>
        <dbReference type="SAM" id="Phobius"/>
    </source>
</evidence>
<dbReference type="Gene3D" id="3.90.550.10">
    <property type="entry name" value="Spore Coat Polysaccharide Biosynthesis Protein SpsA, Chain A"/>
    <property type="match status" value="1"/>
</dbReference>
<dbReference type="Proteomes" id="UP000237819">
    <property type="component" value="Unassembled WGS sequence"/>
</dbReference>
<evidence type="ECO:0000259" key="3">
    <source>
        <dbReference type="Pfam" id="PF00535"/>
    </source>
</evidence>
<dbReference type="RefSeq" id="WP_105335672.1">
    <property type="nucleotide sequence ID" value="NZ_PUHZ01000012.1"/>
</dbReference>
<organism evidence="4 5">
    <name type="scientific">Blastopirellula marina</name>
    <dbReference type="NCBI Taxonomy" id="124"/>
    <lineage>
        <taxon>Bacteria</taxon>
        <taxon>Pseudomonadati</taxon>
        <taxon>Planctomycetota</taxon>
        <taxon>Planctomycetia</taxon>
        <taxon>Pirellulales</taxon>
        <taxon>Pirellulaceae</taxon>
        <taxon>Blastopirellula</taxon>
    </lineage>
</organism>
<gene>
    <name evidence="4" type="ORF">C5Y93_12025</name>
</gene>
<comment type="similarity">
    <text evidence="1">Belongs to the glycosyltransferase 2 family. WaaE/KdtX subfamily.</text>
</comment>
<keyword evidence="2" id="KW-1133">Transmembrane helix</keyword>
<dbReference type="AlphaFoldDB" id="A0A2S8GNI4"/>
<keyword evidence="4" id="KW-0808">Transferase</keyword>
<feature type="domain" description="Glycosyltransferase 2-like" evidence="3">
    <location>
        <begin position="10"/>
        <end position="126"/>
    </location>
</feature>
<protein>
    <submittedName>
        <fullName evidence="4">Glycosyl transferase</fullName>
    </submittedName>
</protein>
<reference evidence="4 5" key="1">
    <citation type="submission" date="2018-02" db="EMBL/GenBank/DDBJ databases">
        <title>Comparative genomes isolates from brazilian mangrove.</title>
        <authorList>
            <person name="Araujo J.E."/>
            <person name="Taketani R.G."/>
            <person name="Silva M.C.P."/>
            <person name="Loureco M.V."/>
            <person name="Andreote F.D."/>
        </authorList>
    </citation>
    <scope>NUCLEOTIDE SEQUENCE [LARGE SCALE GENOMIC DNA]</scope>
    <source>
        <strain evidence="4 5">Nap-Phe MGV</strain>
    </source>
</reference>
<name>A0A2S8GNI4_9BACT</name>
<dbReference type="EMBL" id="PUHZ01000012">
    <property type="protein sequence ID" value="PQO45972.1"/>
    <property type="molecule type" value="Genomic_DNA"/>
</dbReference>
<evidence type="ECO:0000256" key="1">
    <source>
        <dbReference type="ARBA" id="ARBA00038494"/>
    </source>
</evidence>
<dbReference type="PANTHER" id="PTHR43630">
    <property type="entry name" value="POLY-BETA-1,6-N-ACETYL-D-GLUCOSAMINE SYNTHASE"/>
    <property type="match status" value="1"/>
</dbReference>
<dbReference type="SUPFAM" id="SSF53448">
    <property type="entry name" value="Nucleotide-diphospho-sugar transferases"/>
    <property type="match status" value="1"/>
</dbReference>
<dbReference type="GO" id="GO:0016740">
    <property type="term" value="F:transferase activity"/>
    <property type="evidence" value="ECO:0007669"/>
    <property type="project" value="UniProtKB-KW"/>
</dbReference>
<comment type="caution">
    <text evidence="4">The sequence shown here is derived from an EMBL/GenBank/DDBJ whole genome shotgun (WGS) entry which is preliminary data.</text>
</comment>